<sequence>MTITDHFIRWPEVKPTADISAESTCKVLIHSWIARFVSSVSITTNQS</sequence>
<dbReference type="OrthoDB" id="775972at2759"/>
<keyword evidence="2" id="KW-1185">Reference proteome</keyword>
<protein>
    <submittedName>
        <fullName evidence="1">Uncharacterized protein</fullName>
    </submittedName>
</protein>
<dbReference type="Proteomes" id="UP000054359">
    <property type="component" value="Unassembled WGS sequence"/>
</dbReference>
<proteinExistence type="predicted"/>
<evidence type="ECO:0000313" key="2">
    <source>
        <dbReference type="Proteomes" id="UP000054359"/>
    </source>
</evidence>
<accession>A0A087V066</accession>
<organism evidence="1 2">
    <name type="scientific">Stegodyphus mimosarum</name>
    <name type="common">African social velvet spider</name>
    <dbReference type="NCBI Taxonomy" id="407821"/>
    <lineage>
        <taxon>Eukaryota</taxon>
        <taxon>Metazoa</taxon>
        <taxon>Ecdysozoa</taxon>
        <taxon>Arthropoda</taxon>
        <taxon>Chelicerata</taxon>
        <taxon>Arachnida</taxon>
        <taxon>Araneae</taxon>
        <taxon>Araneomorphae</taxon>
        <taxon>Entelegynae</taxon>
        <taxon>Eresoidea</taxon>
        <taxon>Eresidae</taxon>
        <taxon>Stegodyphus</taxon>
    </lineage>
</organism>
<gene>
    <name evidence="1" type="ORF">X975_11189</name>
</gene>
<feature type="non-terminal residue" evidence="1">
    <location>
        <position position="47"/>
    </location>
</feature>
<dbReference type="EMBL" id="KK122570">
    <property type="protein sequence ID" value="KFM83005.1"/>
    <property type="molecule type" value="Genomic_DNA"/>
</dbReference>
<name>A0A087V066_STEMI</name>
<evidence type="ECO:0000313" key="1">
    <source>
        <dbReference type="EMBL" id="KFM83005.1"/>
    </source>
</evidence>
<dbReference type="AlphaFoldDB" id="A0A087V066"/>
<reference evidence="1 2" key="1">
    <citation type="submission" date="2013-11" db="EMBL/GenBank/DDBJ databases">
        <title>Genome sequencing of Stegodyphus mimosarum.</title>
        <authorList>
            <person name="Bechsgaard J."/>
        </authorList>
    </citation>
    <scope>NUCLEOTIDE SEQUENCE [LARGE SCALE GENOMIC DNA]</scope>
</reference>